<dbReference type="Proteomes" id="UP000800093">
    <property type="component" value="Unassembled WGS sequence"/>
</dbReference>
<feature type="transmembrane region" description="Helical" evidence="6">
    <location>
        <begin position="94"/>
        <end position="121"/>
    </location>
</feature>
<gene>
    <name evidence="8" type="ORF">CC78DRAFT_419158</name>
</gene>
<dbReference type="InterPro" id="IPR052337">
    <property type="entry name" value="SAT4-like"/>
</dbReference>
<dbReference type="GO" id="GO:0016020">
    <property type="term" value="C:membrane"/>
    <property type="evidence" value="ECO:0007669"/>
    <property type="project" value="UniProtKB-SubCell"/>
</dbReference>
<sequence length="276" mass="31151">MAAPTPADIAYMMEHMGEDRRPNYIVANSVCIGVAIIAVFLRYISRFLAGTKYGLDDYTILISLIFTLGFEIGLFVSVHYGMGRHAILVTDVKSFAITALTAEVLYNVSIMITKLSILLLFDRIFPLQWFRRTNLTLGTFIVLYSVTQMFGTIFQCVPIHAKWTPGVVPKCINYVAMIISCGAINIITDFIMLVLPIPILWKLQVSQHRKWVLMLMFLMGAFVCVISIVRLFYAQHVDTVDPTWDFVWPSMISGLECCSAILTACIPTYRPLVNKI</sequence>
<evidence type="ECO:0000256" key="5">
    <source>
        <dbReference type="ARBA" id="ARBA00038359"/>
    </source>
</evidence>
<evidence type="ECO:0000256" key="3">
    <source>
        <dbReference type="ARBA" id="ARBA00022989"/>
    </source>
</evidence>
<evidence type="ECO:0000256" key="1">
    <source>
        <dbReference type="ARBA" id="ARBA00004141"/>
    </source>
</evidence>
<evidence type="ECO:0000256" key="4">
    <source>
        <dbReference type="ARBA" id="ARBA00023136"/>
    </source>
</evidence>
<keyword evidence="9" id="KW-1185">Reference proteome</keyword>
<evidence type="ECO:0000259" key="7">
    <source>
        <dbReference type="Pfam" id="PF20684"/>
    </source>
</evidence>
<dbReference type="AlphaFoldDB" id="A0A9P4N712"/>
<feature type="transmembrane region" description="Helical" evidence="6">
    <location>
        <begin position="57"/>
        <end position="82"/>
    </location>
</feature>
<feature type="transmembrane region" description="Helical" evidence="6">
    <location>
        <begin position="174"/>
        <end position="199"/>
    </location>
</feature>
<keyword evidence="2 6" id="KW-0812">Transmembrane</keyword>
<name>A0A9P4N712_9PLEO</name>
<dbReference type="PANTHER" id="PTHR33048:SF47">
    <property type="entry name" value="INTEGRAL MEMBRANE PROTEIN-RELATED"/>
    <property type="match status" value="1"/>
</dbReference>
<feature type="transmembrane region" description="Helical" evidence="6">
    <location>
        <begin position="133"/>
        <end position="154"/>
    </location>
</feature>
<evidence type="ECO:0000313" key="9">
    <source>
        <dbReference type="Proteomes" id="UP000800093"/>
    </source>
</evidence>
<keyword evidence="4 6" id="KW-0472">Membrane</keyword>
<feature type="transmembrane region" description="Helical" evidence="6">
    <location>
        <begin position="211"/>
        <end position="234"/>
    </location>
</feature>
<feature type="transmembrane region" description="Helical" evidence="6">
    <location>
        <begin position="24"/>
        <end position="45"/>
    </location>
</feature>
<dbReference type="InterPro" id="IPR049326">
    <property type="entry name" value="Rhodopsin_dom_fungi"/>
</dbReference>
<evidence type="ECO:0000313" key="8">
    <source>
        <dbReference type="EMBL" id="KAF2261281.1"/>
    </source>
</evidence>
<reference evidence="9" key="1">
    <citation type="journal article" date="2020" name="Stud. Mycol.">
        <title>101 Dothideomycetes genomes: A test case for predicting lifestyles and emergence of pathogens.</title>
        <authorList>
            <person name="Haridas S."/>
            <person name="Albert R."/>
            <person name="Binder M."/>
            <person name="Bloem J."/>
            <person name="LaButti K."/>
            <person name="Salamov A."/>
            <person name="Andreopoulos B."/>
            <person name="Baker S."/>
            <person name="Barry K."/>
            <person name="Bills G."/>
            <person name="Bluhm B."/>
            <person name="Cannon C."/>
            <person name="Castanera R."/>
            <person name="Culley D."/>
            <person name="Daum C."/>
            <person name="Ezra D."/>
            <person name="Gonzalez J."/>
            <person name="Henrissat B."/>
            <person name="Kuo A."/>
            <person name="Liang C."/>
            <person name="Lipzen A."/>
            <person name="Lutzoni F."/>
            <person name="Magnuson J."/>
            <person name="Mondo S."/>
            <person name="Nolan M."/>
            <person name="Ohm R."/>
            <person name="Pangilinan J."/>
            <person name="Park H.-J."/>
            <person name="Ramirez L."/>
            <person name="Alfaro M."/>
            <person name="Sun H."/>
            <person name="Tritt A."/>
            <person name="Yoshinaga Y."/>
            <person name="Zwiers L.-H."/>
            <person name="Turgeon B."/>
            <person name="Goodwin S."/>
            <person name="Spatafora J."/>
            <person name="Crous P."/>
            <person name="Grigoriev I."/>
        </authorList>
    </citation>
    <scope>NUCLEOTIDE SEQUENCE [LARGE SCALE GENOMIC DNA]</scope>
    <source>
        <strain evidence="9">CBS 304.66</strain>
    </source>
</reference>
<dbReference type="OrthoDB" id="3934549at2759"/>
<dbReference type="PANTHER" id="PTHR33048">
    <property type="entry name" value="PTH11-LIKE INTEGRAL MEMBRANE PROTEIN (AFU_ORTHOLOGUE AFUA_5G11245)"/>
    <property type="match status" value="1"/>
</dbReference>
<comment type="caution">
    <text evidence="8">The sequence shown here is derived from an EMBL/GenBank/DDBJ whole genome shotgun (WGS) entry which is preliminary data.</text>
</comment>
<feature type="domain" description="Rhodopsin" evidence="7">
    <location>
        <begin position="41"/>
        <end position="274"/>
    </location>
</feature>
<protein>
    <recommendedName>
        <fullName evidence="7">Rhodopsin domain-containing protein</fullName>
    </recommendedName>
</protein>
<organism evidence="8 9">
    <name type="scientific">Lojkania enalia</name>
    <dbReference type="NCBI Taxonomy" id="147567"/>
    <lineage>
        <taxon>Eukaryota</taxon>
        <taxon>Fungi</taxon>
        <taxon>Dikarya</taxon>
        <taxon>Ascomycota</taxon>
        <taxon>Pezizomycotina</taxon>
        <taxon>Dothideomycetes</taxon>
        <taxon>Pleosporomycetidae</taxon>
        <taxon>Pleosporales</taxon>
        <taxon>Pleosporales incertae sedis</taxon>
        <taxon>Lojkania</taxon>
    </lineage>
</organism>
<accession>A0A9P4N712</accession>
<comment type="subcellular location">
    <subcellularLocation>
        <location evidence="1">Membrane</location>
        <topology evidence="1">Multi-pass membrane protein</topology>
    </subcellularLocation>
</comment>
<proteinExistence type="inferred from homology"/>
<dbReference type="Pfam" id="PF20684">
    <property type="entry name" value="Fung_rhodopsin"/>
    <property type="match status" value="1"/>
</dbReference>
<keyword evidence="3 6" id="KW-1133">Transmembrane helix</keyword>
<evidence type="ECO:0000256" key="6">
    <source>
        <dbReference type="SAM" id="Phobius"/>
    </source>
</evidence>
<feature type="non-terminal residue" evidence="8">
    <location>
        <position position="276"/>
    </location>
</feature>
<evidence type="ECO:0000256" key="2">
    <source>
        <dbReference type="ARBA" id="ARBA00022692"/>
    </source>
</evidence>
<comment type="similarity">
    <text evidence="5">Belongs to the SAT4 family.</text>
</comment>
<dbReference type="EMBL" id="ML986660">
    <property type="protein sequence ID" value="KAF2261281.1"/>
    <property type="molecule type" value="Genomic_DNA"/>
</dbReference>